<organism evidence="10 11">
    <name type="scientific">Candidatus Falkowbacteria bacterium CG11_big_fil_rev_8_21_14_0_20_39_10</name>
    <dbReference type="NCBI Taxonomy" id="1974570"/>
    <lineage>
        <taxon>Bacteria</taxon>
        <taxon>Candidatus Falkowiibacteriota</taxon>
    </lineage>
</organism>
<reference evidence="10 11" key="1">
    <citation type="submission" date="2017-09" db="EMBL/GenBank/DDBJ databases">
        <title>Depth-based differentiation of microbial function through sediment-hosted aquifers and enrichment of novel symbionts in the deep terrestrial subsurface.</title>
        <authorList>
            <person name="Probst A.J."/>
            <person name="Ladd B."/>
            <person name="Jarett J.K."/>
            <person name="Geller-Mcgrath D.E."/>
            <person name="Sieber C.M."/>
            <person name="Emerson J.B."/>
            <person name="Anantharaman K."/>
            <person name="Thomas B.C."/>
            <person name="Malmstrom R."/>
            <person name="Stieglmeier M."/>
            <person name="Klingl A."/>
            <person name="Woyke T."/>
            <person name="Ryan C.M."/>
            <person name="Banfield J.F."/>
        </authorList>
    </citation>
    <scope>NUCLEOTIDE SEQUENCE [LARGE SCALE GENOMIC DNA]</scope>
    <source>
        <strain evidence="10">CG11_big_fil_rev_8_21_14_0_20_39_10</strain>
    </source>
</reference>
<comment type="pathway">
    <text evidence="1">Pyrimidine metabolism; UMP biosynthesis via de novo pathway; UMP from orotate: step 2/2.</text>
</comment>
<evidence type="ECO:0000256" key="6">
    <source>
        <dbReference type="ARBA" id="ARBA00049157"/>
    </source>
</evidence>
<evidence type="ECO:0000256" key="5">
    <source>
        <dbReference type="ARBA" id="ARBA00023239"/>
    </source>
</evidence>
<dbReference type="GO" id="GO:0006207">
    <property type="term" value="P:'de novo' pyrimidine nucleobase biosynthetic process"/>
    <property type="evidence" value="ECO:0007669"/>
    <property type="project" value="InterPro"/>
</dbReference>
<evidence type="ECO:0000256" key="3">
    <source>
        <dbReference type="ARBA" id="ARBA00022793"/>
    </source>
</evidence>
<dbReference type="NCBIfam" id="TIGR02127">
    <property type="entry name" value="pyrF_sub2"/>
    <property type="match status" value="1"/>
</dbReference>
<dbReference type="InterPro" id="IPR011060">
    <property type="entry name" value="RibuloseP-bd_barrel"/>
</dbReference>
<evidence type="ECO:0000256" key="1">
    <source>
        <dbReference type="ARBA" id="ARBA00004861"/>
    </source>
</evidence>
<dbReference type="UniPathway" id="UPA00070">
    <property type="reaction ID" value="UER00120"/>
</dbReference>
<accession>A0A2M6K9G5</accession>
<feature type="region of interest" description="Disordered" evidence="8">
    <location>
        <begin position="264"/>
        <end position="287"/>
    </location>
</feature>
<evidence type="ECO:0000259" key="9">
    <source>
        <dbReference type="SMART" id="SM00934"/>
    </source>
</evidence>
<evidence type="ECO:0000313" key="10">
    <source>
        <dbReference type="EMBL" id="PIR13578.1"/>
    </source>
</evidence>
<dbReference type="SUPFAM" id="SSF51366">
    <property type="entry name" value="Ribulose-phoshate binding barrel"/>
    <property type="match status" value="1"/>
</dbReference>
<feature type="compositionally biased region" description="Acidic residues" evidence="8">
    <location>
        <begin position="278"/>
        <end position="287"/>
    </location>
</feature>
<comment type="caution">
    <text evidence="10">The sequence shown here is derived from an EMBL/GenBank/DDBJ whole genome shotgun (WGS) entry which is preliminary data.</text>
</comment>
<dbReference type="PANTHER" id="PTHR43375:SF1">
    <property type="entry name" value="OROTIDINE 5'-PHOSPHATE DECARBOXYLASE"/>
    <property type="match status" value="1"/>
</dbReference>
<dbReference type="GO" id="GO:0044205">
    <property type="term" value="P:'de novo' UMP biosynthetic process"/>
    <property type="evidence" value="ECO:0007669"/>
    <property type="project" value="UniProtKB-UniPathway"/>
</dbReference>
<evidence type="ECO:0000256" key="8">
    <source>
        <dbReference type="SAM" id="MobiDB-lite"/>
    </source>
</evidence>
<comment type="catalytic activity">
    <reaction evidence="6">
        <text>orotidine 5'-phosphate + H(+) = UMP + CO2</text>
        <dbReference type="Rhea" id="RHEA:11596"/>
        <dbReference type="ChEBI" id="CHEBI:15378"/>
        <dbReference type="ChEBI" id="CHEBI:16526"/>
        <dbReference type="ChEBI" id="CHEBI:57538"/>
        <dbReference type="ChEBI" id="CHEBI:57865"/>
        <dbReference type="EC" id="4.1.1.23"/>
    </reaction>
</comment>
<dbReference type="Proteomes" id="UP000230869">
    <property type="component" value="Unassembled WGS sequence"/>
</dbReference>
<keyword evidence="3" id="KW-0210">Decarboxylase</keyword>
<dbReference type="InterPro" id="IPR013785">
    <property type="entry name" value="Aldolase_TIM"/>
</dbReference>
<evidence type="ECO:0000256" key="7">
    <source>
        <dbReference type="NCBIfam" id="TIGR02127"/>
    </source>
</evidence>
<dbReference type="EC" id="4.1.1.23" evidence="7"/>
<feature type="domain" description="Orotidine 5'-phosphate decarboxylase" evidence="9">
    <location>
        <begin position="20"/>
        <end position="286"/>
    </location>
</feature>
<sequence length="305" mass="33779">MTEKGFREKLANRQKAIDSLVCVGLDPLPEKLPRCLKRKFWLSRKWKAIAQWMIDIVVATAPYASMFKLQRAHYEAFPDGRRALQAIISYIHEFYLGVPVFLDCKRGDIGRTQQRYRIAHFEIDGADGMNFSPYMGRDCMEYLIDKNHPGRAIVGLCHTSNPAAREVQDVIIQDGRCYWEFIAARTLAWAQAMGIDENAGLVMAAAYENPKGSGNIFSQHLVRCREIVGDKLWFLIPGIGAQGGFVKETVMTAGSEPGKVKPGEIAINSSSGITNASSEEDYAEAAAEEAKKLGDQIRDAGGSVA</sequence>
<dbReference type="InterPro" id="IPR011995">
    <property type="entry name" value="OMPdecase_type-2"/>
</dbReference>
<dbReference type="SMART" id="SM00934">
    <property type="entry name" value="OMPdecase"/>
    <property type="match status" value="1"/>
</dbReference>
<dbReference type="AlphaFoldDB" id="A0A2M6K9G5"/>
<gene>
    <name evidence="10" type="primary">pyrF</name>
    <name evidence="10" type="ORF">COV49_01740</name>
</gene>
<proteinExistence type="inferred from homology"/>
<dbReference type="PANTHER" id="PTHR43375">
    <property type="entry name" value="OROTIDINE 5'-PHOSPHATE DECARBOXYLASE"/>
    <property type="match status" value="1"/>
</dbReference>
<name>A0A2M6K9G5_9BACT</name>
<comment type="similarity">
    <text evidence="2">Belongs to the OMP decarboxylase family. Type 2 subfamily.</text>
</comment>
<dbReference type="GO" id="GO:0004590">
    <property type="term" value="F:orotidine-5'-phosphate decarboxylase activity"/>
    <property type="evidence" value="ECO:0007669"/>
    <property type="project" value="UniProtKB-UniRule"/>
</dbReference>
<keyword evidence="5" id="KW-0456">Lyase</keyword>
<protein>
    <recommendedName>
        <fullName evidence="7">Orotidine-5'-phosphate decarboxylase</fullName>
        <ecNumber evidence="7">4.1.1.23</ecNumber>
    </recommendedName>
</protein>
<dbReference type="CDD" id="cd04725">
    <property type="entry name" value="OMP_decarboxylase_like"/>
    <property type="match status" value="1"/>
</dbReference>
<dbReference type="Pfam" id="PF00215">
    <property type="entry name" value="OMPdecase"/>
    <property type="match status" value="1"/>
</dbReference>
<dbReference type="EMBL" id="PCWW01000029">
    <property type="protein sequence ID" value="PIR13578.1"/>
    <property type="molecule type" value="Genomic_DNA"/>
</dbReference>
<evidence type="ECO:0000256" key="4">
    <source>
        <dbReference type="ARBA" id="ARBA00022975"/>
    </source>
</evidence>
<evidence type="ECO:0000256" key="2">
    <source>
        <dbReference type="ARBA" id="ARBA00008847"/>
    </source>
</evidence>
<dbReference type="InterPro" id="IPR001754">
    <property type="entry name" value="OMPdeCOase_dom"/>
</dbReference>
<keyword evidence="4" id="KW-0665">Pyrimidine biosynthesis</keyword>
<dbReference type="Gene3D" id="3.20.20.70">
    <property type="entry name" value="Aldolase class I"/>
    <property type="match status" value="1"/>
</dbReference>
<evidence type="ECO:0000313" key="11">
    <source>
        <dbReference type="Proteomes" id="UP000230869"/>
    </source>
</evidence>